<feature type="non-terminal residue" evidence="1">
    <location>
        <position position="106"/>
    </location>
</feature>
<protein>
    <submittedName>
        <fullName evidence="1">(Mediterranean fruit fly) hypothetical protein</fullName>
    </submittedName>
</protein>
<keyword evidence="2" id="KW-1185">Reference proteome</keyword>
<organism evidence="1 2">
    <name type="scientific">Ceratitis capitata</name>
    <name type="common">Mediterranean fruit fly</name>
    <name type="synonym">Tephritis capitata</name>
    <dbReference type="NCBI Taxonomy" id="7213"/>
    <lineage>
        <taxon>Eukaryota</taxon>
        <taxon>Metazoa</taxon>
        <taxon>Ecdysozoa</taxon>
        <taxon>Arthropoda</taxon>
        <taxon>Hexapoda</taxon>
        <taxon>Insecta</taxon>
        <taxon>Pterygota</taxon>
        <taxon>Neoptera</taxon>
        <taxon>Endopterygota</taxon>
        <taxon>Diptera</taxon>
        <taxon>Brachycera</taxon>
        <taxon>Muscomorpha</taxon>
        <taxon>Tephritoidea</taxon>
        <taxon>Tephritidae</taxon>
        <taxon>Ceratitis</taxon>
        <taxon>Ceratitis</taxon>
    </lineage>
</organism>
<comment type="caution">
    <text evidence="1">The sequence shown here is derived from an EMBL/GenBank/DDBJ whole genome shotgun (WGS) entry which is preliminary data.</text>
</comment>
<name>A0A811U3G0_CERCA</name>
<gene>
    <name evidence="1" type="ORF">CCAP1982_LOCUS1773</name>
</gene>
<dbReference type="EMBL" id="CAJHJT010000001">
    <property type="protein sequence ID" value="CAD6992940.1"/>
    <property type="molecule type" value="Genomic_DNA"/>
</dbReference>
<evidence type="ECO:0000313" key="1">
    <source>
        <dbReference type="EMBL" id="CAD6992940.1"/>
    </source>
</evidence>
<proteinExistence type="predicted"/>
<dbReference type="Proteomes" id="UP000606786">
    <property type="component" value="Unassembled WGS sequence"/>
</dbReference>
<evidence type="ECO:0000313" key="2">
    <source>
        <dbReference type="Proteomes" id="UP000606786"/>
    </source>
</evidence>
<reference evidence="1" key="1">
    <citation type="submission" date="2020-11" db="EMBL/GenBank/DDBJ databases">
        <authorList>
            <person name="Whitehead M."/>
        </authorList>
    </citation>
    <scope>NUCLEOTIDE SEQUENCE</scope>
    <source>
        <strain evidence="1">EGII</strain>
    </source>
</reference>
<accession>A0A811U3G0</accession>
<dbReference type="AlphaFoldDB" id="A0A811U3G0"/>
<sequence length="106" mass="12032">SDESMSDFWNVGIKMPIPIANYREGTIFYKSIPESALEIFETNNNNKSQQNIIMMKMKKLTKKMMRKVMTLMLLVVSFFCPQRFDADVGGGGDDVGVVSNQRTQAQ</sequence>